<proteinExistence type="predicted"/>
<reference evidence="4" key="2">
    <citation type="submission" date="2008-08" db="EMBL/GenBank/DDBJ databases">
        <authorList>
            <consortium name="Diatom Consortium"/>
            <person name="Grigoriev I."/>
            <person name="Grimwood J."/>
            <person name="Kuo A."/>
            <person name="Otillar R.P."/>
            <person name="Salamov A."/>
            <person name="Detter J.C."/>
            <person name="Lindquist E."/>
            <person name="Shapiro H."/>
            <person name="Lucas S."/>
            <person name="Glavina del Rio T."/>
            <person name="Pitluck S."/>
            <person name="Rokhsar D."/>
            <person name="Bowler C."/>
        </authorList>
    </citation>
    <scope>GENOME REANNOTATION</scope>
    <source>
        <strain evidence="4">CCAP 1055/1</strain>
    </source>
</reference>
<dbReference type="OrthoDB" id="411632at2759"/>
<dbReference type="RefSeq" id="XP_002184386.1">
    <property type="nucleotide sequence ID" value="XM_002184350.1"/>
</dbReference>
<gene>
    <name evidence="3" type="ORF">PHATRDRAFT_49564</name>
</gene>
<evidence type="ECO:0000256" key="1">
    <source>
        <dbReference type="SAM" id="MobiDB-lite"/>
    </source>
</evidence>
<keyword evidence="2" id="KW-0812">Transmembrane</keyword>
<dbReference type="GeneID" id="7198231"/>
<evidence type="ECO:0000313" key="4">
    <source>
        <dbReference type="Proteomes" id="UP000000759"/>
    </source>
</evidence>
<dbReference type="InterPro" id="IPR011735">
    <property type="entry name" value="WlaTC/HtrL_glycosyltransf"/>
</dbReference>
<evidence type="ECO:0000313" key="3">
    <source>
        <dbReference type="EMBL" id="EEC44135.1"/>
    </source>
</evidence>
<dbReference type="HOGENOM" id="CLU_680565_0_0_1"/>
<dbReference type="PaxDb" id="2850-Phatr49564"/>
<accession>B7GB20</accession>
<dbReference type="KEGG" id="pti:PHATRDRAFT_49564"/>
<organism evidence="3 4">
    <name type="scientific">Phaeodactylum tricornutum (strain CCAP 1055/1)</name>
    <dbReference type="NCBI Taxonomy" id="556484"/>
    <lineage>
        <taxon>Eukaryota</taxon>
        <taxon>Sar</taxon>
        <taxon>Stramenopiles</taxon>
        <taxon>Ochrophyta</taxon>
        <taxon>Bacillariophyta</taxon>
        <taxon>Bacillariophyceae</taxon>
        <taxon>Bacillariophycidae</taxon>
        <taxon>Naviculales</taxon>
        <taxon>Phaeodactylaceae</taxon>
        <taxon>Phaeodactylum</taxon>
    </lineage>
</organism>
<feature type="region of interest" description="Disordered" evidence="1">
    <location>
        <begin position="1"/>
        <end position="37"/>
    </location>
</feature>
<sequence length="405" mass="46266">MKRTAKHDGVTGGSKPSIADASSGVSPTGGLKRSNNTRVPSAVRRGSLFRLVLLAMALATLVVWSPFYFDRDPIATVSQFLPQQMLQQLPQSNTSAAYSAKSLLSRPLPSTATIHLPSQPLPTCANTIVMAYYNVKSKFKPESYRGWMKNSLSLHDCMVLYVQPDLVPVMQSLRVHAADKTVIVAMNLNNLPLADLHRHNSEFWQNQLDIDREKARHQSFHLFWIWLSKTWWVRTTITHNWFQSDFFLYSDIGCFRNGKYNDRQLIRRDKIDSLLPRDKVVWMAHRAPNAPPTPLWNDKFTQKQHYFHSGSQGAAWKQAWIQYHDAFATMVDAFLAANLFIGEDQCVLQGTCQANPKFCAYVPFDQVADNNYFGLRHVLHVGGDYNFWYMPPSKQEEAANWLPSR</sequence>
<keyword evidence="2" id="KW-0472">Membrane</keyword>
<feature type="transmembrane region" description="Helical" evidence="2">
    <location>
        <begin position="48"/>
        <end position="69"/>
    </location>
</feature>
<dbReference type="Pfam" id="PF09612">
    <property type="entry name" value="HtrL_YibB"/>
    <property type="match status" value="1"/>
</dbReference>
<protein>
    <submittedName>
        <fullName evidence="3">Uncharacterized protein</fullName>
    </submittedName>
</protein>
<evidence type="ECO:0000256" key="2">
    <source>
        <dbReference type="SAM" id="Phobius"/>
    </source>
</evidence>
<name>B7GB20_PHATC</name>
<dbReference type="Proteomes" id="UP000000759">
    <property type="component" value="Chromosome 23"/>
</dbReference>
<dbReference type="InParanoid" id="B7GB20"/>
<reference evidence="3 4" key="1">
    <citation type="journal article" date="2008" name="Nature">
        <title>The Phaeodactylum genome reveals the evolutionary history of diatom genomes.</title>
        <authorList>
            <person name="Bowler C."/>
            <person name="Allen A.E."/>
            <person name="Badger J.H."/>
            <person name="Grimwood J."/>
            <person name="Jabbari K."/>
            <person name="Kuo A."/>
            <person name="Maheswari U."/>
            <person name="Martens C."/>
            <person name="Maumus F."/>
            <person name="Otillar R.P."/>
            <person name="Rayko E."/>
            <person name="Salamov A."/>
            <person name="Vandepoele K."/>
            <person name="Beszteri B."/>
            <person name="Gruber A."/>
            <person name="Heijde M."/>
            <person name="Katinka M."/>
            <person name="Mock T."/>
            <person name="Valentin K."/>
            <person name="Verret F."/>
            <person name="Berges J.A."/>
            <person name="Brownlee C."/>
            <person name="Cadoret J.P."/>
            <person name="Chiovitti A."/>
            <person name="Choi C.J."/>
            <person name="Coesel S."/>
            <person name="De Martino A."/>
            <person name="Detter J.C."/>
            <person name="Durkin C."/>
            <person name="Falciatore A."/>
            <person name="Fournet J."/>
            <person name="Haruta M."/>
            <person name="Huysman M.J."/>
            <person name="Jenkins B.D."/>
            <person name="Jiroutova K."/>
            <person name="Jorgensen R.E."/>
            <person name="Joubert Y."/>
            <person name="Kaplan A."/>
            <person name="Kroger N."/>
            <person name="Kroth P.G."/>
            <person name="La Roche J."/>
            <person name="Lindquist E."/>
            <person name="Lommer M."/>
            <person name="Martin-Jezequel V."/>
            <person name="Lopez P.J."/>
            <person name="Lucas S."/>
            <person name="Mangogna M."/>
            <person name="McGinnis K."/>
            <person name="Medlin L.K."/>
            <person name="Montsant A."/>
            <person name="Oudot-Le Secq M.P."/>
            <person name="Napoli C."/>
            <person name="Obornik M."/>
            <person name="Parker M.S."/>
            <person name="Petit J.L."/>
            <person name="Porcel B.M."/>
            <person name="Poulsen N."/>
            <person name="Robison M."/>
            <person name="Rychlewski L."/>
            <person name="Rynearson T.A."/>
            <person name="Schmutz J."/>
            <person name="Shapiro H."/>
            <person name="Siaut M."/>
            <person name="Stanley M."/>
            <person name="Sussman M.R."/>
            <person name="Taylor A.R."/>
            <person name="Vardi A."/>
            <person name="von Dassow P."/>
            <person name="Vyverman W."/>
            <person name="Willis A."/>
            <person name="Wyrwicz L.S."/>
            <person name="Rokhsar D.S."/>
            <person name="Weissenbach J."/>
            <person name="Armbrust E.V."/>
            <person name="Green B.R."/>
            <person name="Van de Peer Y."/>
            <person name="Grigoriev I.V."/>
        </authorList>
    </citation>
    <scope>NUCLEOTIDE SEQUENCE [LARGE SCALE GENOMIC DNA]</scope>
    <source>
        <strain evidence="3 4">CCAP 1055/1</strain>
    </source>
</reference>
<keyword evidence="4" id="KW-1185">Reference proteome</keyword>
<keyword evidence="2" id="KW-1133">Transmembrane helix</keyword>
<dbReference type="AlphaFoldDB" id="B7GB20"/>
<dbReference type="EMBL" id="CM000625">
    <property type="protein sequence ID" value="EEC44135.1"/>
    <property type="molecule type" value="Genomic_DNA"/>
</dbReference>